<comment type="caution">
    <text evidence="1">The sequence shown here is derived from an EMBL/GenBank/DDBJ whole genome shotgun (WGS) entry which is preliminary data.</text>
</comment>
<sequence length="119" mass="13459">MPANTKLGATDMLMQLISCGLISVKDHNFGLNPSYKPRFSDSKFPCPLFSTSVMLGELDCLPENPRFMSMRLEDKEYFSGSLVETKVHKEEGMATLKRSSSYNADKFVLSIILWHLAYL</sequence>
<dbReference type="EMBL" id="CM042050">
    <property type="protein sequence ID" value="KAI3736087.1"/>
    <property type="molecule type" value="Genomic_DNA"/>
</dbReference>
<protein>
    <submittedName>
        <fullName evidence="1">Uncharacterized protein</fullName>
    </submittedName>
</protein>
<accession>A0ACB9CP69</accession>
<reference evidence="2" key="1">
    <citation type="journal article" date="2022" name="Mol. Ecol. Resour.">
        <title>The genomes of chicory, endive, great burdock and yacon provide insights into Asteraceae palaeo-polyploidization history and plant inulin production.</title>
        <authorList>
            <person name="Fan W."/>
            <person name="Wang S."/>
            <person name="Wang H."/>
            <person name="Wang A."/>
            <person name="Jiang F."/>
            <person name="Liu H."/>
            <person name="Zhao H."/>
            <person name="Xu D."/>
            <person name="Zhang Y."/>
        </authorList>
    </citation>
    <scope>NUCLEOTIDE SEQUENCE [LARGE SCALE GENOMIC DNA]</scope>
    <source>
        <strain evidence="2">cv. Niubang</strain>
    </source>
</reference>
<organism evidence="1 2">
    <name type="scientific">Arctium lappa</name>
    <name type="common">Greater burdock</name>
    <name type="synonym">Lappa major</name>
    <dbReference type="NCBI Taxonomy" id="4217"/>
    <lineage>
        <taxon>Eukaryota</taxon>
        <taxon>Viridiplantae</taxon>
        <taxon>Streptophyta</taxon>
        <taxon>Embryophyta</taxon>
        <taxon>Tracheophyta</taxon>
        <taxon>Spermatophyta</taxon>
        <taxon>Magnoliopsida</taxon>
        <taxon>eudicotyledons</taxon>
        <taxon>Gunneridae</taxon>
        <taxon>Pentapetalae</taxon>
        <taxon>asterids</taxon>
        <taxon>campanulids</taxon>
        <taxon>Asterales</taxon>
        <taxon>Asteraceae</taxon>
        <taxon>Carduoideae</taxon>
        <taxon>Cardueae</taxon>
        <taxon>Arctiinae</taxon>
        <taxon>Arctium</taxon>
    </lineage>
</organism>
<dbReference type="Proteomes" id="UP001055879">
    <property type="component" value="Linkage Group LG04"/>
</dbReference>
<keyword evidence="2" id="KW-1185">Reference proteome</keyword>
<name>A0ACB9CP69_ARCLA</name>
<evidence type="ECO:0000313" key="1">
    <source>
        <dbReference type="EMBL" id="KAI3736087.1"/>
    </source>
</evidence>
<evidence type="ECO:0000313" key="2">
    <source>
        <dbReference type="Proteomes" id="UP001055879"/>
    </source>
</evidence>
<proteinExistence type="predicted"/>
<reference evidence="1 2" key="2">
    <citation type="journal article" date="2022" name="Mol. Ecol. Resour.">
        <title>The genomes of chicory, endive, great burdock and yacon provide insights into Asteraceae paleo-polyploidization history and plant inulin production.</title>
        <authorList>
            <person name="Fan W."/>
            <person name="Wang S."/>
            <person name="Wang H."/>
            <person name="Wang A."/>
            <person name="Jiang F."/>
            <person name="Liu H."/>
            <person name="Zhao H."/>
            <person name="Xu D."/>
            <person name="Zhang Y."/>
        </authorList>
    </citation>
    <scope>NUCLEOTIDE SEQUENCE [LARGE SCALE GENOMIC DNA]</scope>
    <source>
        <strain evidence="2">cv. Niubang</strain>
    </source>
</reference>
<gene>
    <name evidence="1" type="ORF">L6452_15620</name>
</gene>